<keyword evidence="3 5" id="KW-0808">Transferase</keyword>
<keyword evidence="4 5" id="KW-0012">Acyltransferase</keyword>
<dbReference type="SUPFAM" id="SSF55729">
    <property type="entry name" value="Acyl-CoA N-acyltransferases (Nat)"/>
    <property type="match status" value="1"/>
</dbReference>
<dbReference type="RefSeq" id="WP_014401972.1">
    <property type="nucleotide sequence ID" value="NC_017033.1"/>
</dbReference>
<comment type="similarity">
    <text evidence="1 5">Belongs to the acetyltransferase family. RimI subfamily.</text>
</comment>
<feature type="active site" description="Proton acceptor" evidence="5">
    <location>
        <position position="113"/>
    </location>
</feature>
<comment type="caution">
    <text evidence="5">Lacks conserved residue(s) required for the propagation of feature annotation.</text>
</comment>
<dbReference type="Gene3D" id="3.40.630.30">
    <property type="match status" value="1"/>
</dbReference>
<dbReference type="EMBL" id="CP003350">
    <property type="protein sequence ID" value="AFC84966.1"/>
    <property type="molecule type" value="Genomic_DNA"/>
</dbReference>
<dbReference type="KEGG" id="fau:Fraau_0479"/>
<dbReference type="STRING" id="767434.Fraau_0479"/>
<dbReference type="NCBIfam" id="TIGR01575">
    <property type="entry name" value="rimI"/>
    <property type="match status" value="1"/>
</dbReference>
<keyword evidence="2 5" id="KW-0963">Cytoplasm</keyword>
<dbReference type="AlphaFoldDB" id="H8L4D3"/>
<name>H8L4D3_FRAAD</name>
<dbReference type="InterPro" id="IPR016181">
    <property type="entry name" value="Acyl_CoA_acyltransferase"/>
</dbReference>
<dbReference type="GO" id="GO:0008999">
    <property type="term" value="F:protein-N-terminal-alanine acetyltransferase activity"/>
    <property type="evidence" value="ECO:0007669"/>
    <property type="project" value="UniProtKB-UniRule"/>
</dbReference>
<evidence type="ECO:0000256" key="3">
    <source>
        <dbReference type="ARBA" id="ARBA00022679"/>
    </source>
</evidence>
<dbReference type="Pfam" id="PF00583">
    <property type="entry name" value="Acetyltransf_1"/>
    <property type="match status" value="1"/>
</dbReference>
<dbReference type="InterPro" id="IPR050680">
    <property type="entry name" value="YpeA/RimI_acetyltransf"/>
</dbReference>
<feature type="binding site" evidence="5">
    <location>
        <position position="118"/>
    </location>
    <ligand>
        <name>acetyl-CoA</name>
        <dbReference type="ChEBI" id="CHEBI:57288"/>
    </ligand>
</feature>
<reference evidence="7" key="1">
    <citation type="submission" date="2012-02" db="EMBL/GenBank/DDBJ databases">
        <title>The complete genome of Frateuria aurantia DSM 6220.</title>
        <authorList>
            <consortium name="US DOE Joint Genome Institute (JGI-PGF)"/>
            <person name="Lucas S."/>
            <person name="Copeland A."/>
            <person name="Lapidus A."/>
            <person name="Glavina del Rio T."/>
            <person name="Dalin E."/>
            <person name="Tice H."/>
            <person name="Bruce D."/>
            <person name="Goodwin L."/>
            <person name="Pitluck S."/>
            <person name="Peters L."/>
            <person name="Ovchinnikova G."/>
            <person name="Teshima H."/>
            <person name="Kyrpides N."/>
            <person name="Mavromatis K."/>
            <person name="Ivanova N."/>
            <person name="Brettin T."/>
            <person name="Detter J.C."/>
            <person name="Han C."/>
            <person name="Larimer F."/>
            <person name="Land M."/>
            <person name="Hauser L."/>
            <person name="Markowitz V."/>
            <person name="Cheng J.-F."/>
            <person name="Hugenholtz P."/>
            <person name="Woyke T."/>
            <person name="Wu D."/>
            <person name="Brambilla E."/>
            <person name="Klenk H.-P."/>
            <person name="Eisen J.A."/>
        </authorList>
    </citation>
    <scope>NUCLEOTIDE SEQUENCE</scope>
    <source>
        <strain evidence="7">DSM 6220</strain>
    </source>
</reference>
<dbReference type="CDD" id="cd04301">
    <property type="entry name" value="NAT_SF"/>
    <property type="match status" value="1"/>
</dbReference>
<dbReference type="HOGENOM" id="CLU_013985_23_2_6"/>
<evidence type="ECO:0000256" key="5">
    <source>
        <dbReference type="HAMAP-Rule" id="MF_02210"/>
    </source>
</evidence>
<evidence type="ECO:0000259" key="6">
    <source>
        <dbReference type="PROSITE" id="PS51186"/>
    </source>
</evidence>
<evidence type="ECO:0000313" key="7">
    <source>
        <dbReference type="EMBL" id="AFC84966.1"/>
    </source>
</evidence>
<comment type="catalytic activity">
    <reaction evidence="5">
        <text>N-terminal L-alanyl-[ribosomal protein bS18] + acetyl-CoA = N-terminal N(alpha)-acetyl-L-alanyl-[ribosomal protein bS18] + CoA + H(+)</text>
        <dbReference type="Rhea" id="RHEA:43756"/>
        <dbReference type="Rhea" id="RHEA-COMP:10676"/>
        <dbReference type="Rhea" id="RHEA-COMP:10677"/>
        <dbReference type="ChEBI" id="CHEBI:15378"/>
        <dbReference type="ChEBI" id="CHEBI:57287"/>
        <dbReference type="ChEBI" id="CHEBI:57288"/>
        <dbReference type="ChEBI" id="CHEBI:64718"/>
        <dbReference type="ChEBI" id="CHEBI:83683"/>
        <dbReference type="EC" id="2.3.1.266"/>
    </reaction>
</comment>
<dbReference type="EC" id="2.3.1.266" evidence="5"/>
<comment type="function">
    <text evidence="5">Acetylates the N-terminal alanine of ribosomal protein bS18.</text>
</comment>
<dbReference type="InterPro" id="IPR006464">
    <property type="entry name" value="AcTrfase_RimI/Ard1"/>
</dbReference>
<gene>
    <name evidence="5" type="primary">rimI</name>
    <name evidence="7" type="ordered locus">Fraau_0479</name>
</gene>
<evidence type="ECO:0000256" key="2">
    <source>
        <dbReference type="ARBA" id="ARBA00022490"/>
    </source>
</evidence>
<feature type="active site" description="Proton donor" evidence="5">
    <location>
        <position position="125"/>
    </location>
</feature>
<comment type="subcellular location">
    <subcellularLocation>
        <location evidence="5">Cytoplasm</location>
    </subcellularLocation>
</comment>
<keyword evidence="8" id="KW-1185">Reference proteome</keyword>
<protein>
    <recommendedName>
        <fullName evidence="5">[Ribosomal protein bS18]-alanine N-acetyltransferase</fullName>
        <ecNumber evidence="5">2.3.1.266</ecNumber>
    </recommendedName>
</protein>
<sequence length="159" mass="17895">MNQAERIPLQDFRIRPMRLEDVPAIMQVEILAYEFPWSAGIFSDCLRSGYQGWLLQSGGQLGGYAMLAYGVDEAHLLNICIAPDWQGRGLGRHLMRHILASTRQQGVASVLLEVRPSNPHALSLYQSLGFVEIGRRPRYYPAREGREEAIVMRRGGMPG</sequence>
<accession>H8L4D3</accession>
<dbReference type="InterPro" id="IPR043690">
    <property type="entry name" value="RimI"/>
</dbReference>
<dbReference type="InterPro" id="IPR000182">
    <property type="entry name" value="GNAT_dom"/>
</dbReference>
<dbReference type="PROSITE" id="PS51186">
    <property type="entry name" value="GNAT"/>
    <property type="match status" value="1"/>
</dbReference>
<dbReference type="Proteomes" id="UP000005234">
    <property type="component" value="Chromosome"/>
</dbReference>
<organism evidence="7 8">
    <name type="scientific">Frateuria aurantia (strain ATCC 33424 / DSM 6220 / KCTC 2777 / LMG 1558 / NBRC 3245 / NCIMB 13370)</name>
    <name type="common">Acetobacter aurantius</name>
    <dbReference type="NCBI Taxonomy" id="767434"/>
    <lineage>
        <taxon>Bacteria</taxon>
        <taxon>Pseudomonadati</taxon>
        <taxon>Pseudomonadota</taxon>
        <taxon>Gammaproteobacteria</taxon>
        <taxon>Lysobacterales</taxon>
        <taxon>Rhodanobacteraceae</taxon>
        <taxon>Frateuria</taxon>
    </lineage>
</organism>
<feature type="domain" description="N-acetyltransferase" evidence="6">
    <location>
        <begin position="12"/>
        <end position="157"/>
    </location>
</feature>
<dbReference type="HAMAP" id="MF_02210">
    <property type="entry name" value="RimI"/>
    <property type="match status" value="1"/>
</dbReference>
<dbReference type="eggNOG" id="COG0456">
    <property type="taxonomic scope" value="Bacteria"/>
</dbReference>
<proteinExistence type="inferred from homology"/>
<dbReference type="PANTHER" id="PTHR43420">
    <property type="entry name" value="ACETYLTRANSFERASE"/>
    <property type="match status" value="1"/>
</dbReference>
<evidence type="ECO:0000256" key="4">
    <source>
        <dbReference type="ARBA" id="ARBA00023315"/>
    </source>
</evidence>
<dbReference type="GO" id="GO:0005737">
    <property type="term" value="C:cytoplasm"/>
    <property type="evidence" value="ECO:0007669"/>
    <property type="project" value="UniProtKB-SubCell"/>
</dbReference>
<evidence type="ECO:0000256" key="1">
    <source>
        <dbReference type="ARBA" id="ARBA00005395"/>
    </source>
</evidence>
<dbReference type="PANTHER" id="PTHR43420:SF51">
    <property type="entry name" value="PEPTIDYL-LYSINE N-ACETYLTRANSFERASE YIAC"/>
    <property type="match status" value="1"/>
</dbReference>
<evidence type="ECO:0000313" key="8">
    <source>
        <dbReference type="Proteomes" id="UP000005234"/>
    </source>
</evidence>